<evidence type="ECO:0000256" key="1">
    <source>
        <dbReference type="SAM" id="MobiDB-lite"/>
    </source>
</evidence>
<organism evidence="2 3">
    <name type="scientific">Triticum turgidum subsp. durum</name>
    <name type="common">Durum wheat</name>
    <name type="synonym">Triticum durum</name>
    <dbReference type="NCBI Taxonomy" id="4567"/>
    <lineage>
        <taxon>Eukaryota</taxon>
        <taxon>Viridiplantae</taxon>
        <taxon>Streptophyta</taxon>
        <taxon>Embryophyta</taxon>
        <taxon>Tracheophyta</taxon>
        <taxon>Spermatophyta</taxon>
        <taxon>Magnoliopsida</taxon>
        <taxon>Liliopsida</taxon>
        <taxon>Poales</taxon>
        <taxon>Poaceae</taxon>
        <taxon>BOP clade</taxon>
        <taxon>Pooideae</taxon>
        <taxon>Triticodae</taxon>
        <taxon>Triticeae</taxon>
        <taxon>Triticinae</taxon>
        <taxon>Triticum</taxon>
    </lineage>
</organism>
<protein>
    <recommendedName>
        <fullName evidence="4">DUF4378 domain-containing protein</fullName>
    </recommendedName>
</protein>
<dbReference type="EMBL" id="LT934111">
    <property type="protein sequence ID" value="VAH05493.1"/>
    <property type="molecule type" value="Genomic_DNA"/>
</dbReference>
<dbReference type="PANTHER" id="PTHR33623:SF14">
    <property type="entry name" value="OS10G0524000 PROTEIN"/>
    <property type="match status" value="1"/>
</dbReference>
<evidence type="ECO:0008006" key="4">
    <source>
        <dbReference type="Google" id="ProtNLM"/>
    </source>
</evidence>
<reference evidence="2 3" key="1">
    <citation type="submission" date="2017-09" db="EMBL/GenBank/DDBJ databases">
        <authorList>
            <consortium name="International Durum Wheat Genome Sequencing Consortium (IDWGSC)"/>
            <person name="Milanesi L."/>
        </authorList>
    </citation>
    <scope>NUCLEOTIDE SEQUENCE [LARGE SCALE GENOMIC DNA]</scope>
    <source>
        <strain evidence="3">cv. Svevo</strain>
    </source>
</reference>
<feature type="compositionally biased region" description="Polar residues" evidence="1">
    <location>
        <begin position="31"/>
        <end position="40"/>
    </location>
</feature>
<dbReference type="Proteomes" id="UP000324705">
    <property type="component" value="Chromosome 1A"/>
</dbReference>
<feature type="region of interest" description="Disordered" evidence="1">
    <location>
        <begin position="1"/>
        <end position="44"/>
    </location>
</feature>
<accession>A0A9R0UUL7</accession>
<evidence type="ECO:0000313" key="2">
    <source>
        <dbReference type="EMBL" id="VAH05493.1"/>
    </source>
</evidence>
<feature type="compositionally biased region" description="Low complexity" evidence="1">
    <location>
        <begin position="152"/>
        <end position="166"/>
    </location>
</feature>
<proteinExistence type="predicted"/>
<evidence type="ECO:0000313" key="3">
    <source>
        <dbReference type="Proteomes" id="UP000324705"/>
    </source>
</evidence>
<sequence length="442" mass="47451">MSVTKTSTQRSIAPVGVSSLMESGKSEKLSTSRGYSSSVGASKMRSVAEEAASASMTSSAGVTGSERIPVRSILPARTSSCPTVGVNYHGGRAVDAKGWLKIGGGSRALVGFRGEVGMSERGMQDIPRRRHRDGCQDLRLLLSEQTFYENFSSSSSDSESSESGSSTERKSESDFSASSTESLHAGAATSTACTREEDKEEAMDSGSKEADDKEQLSPVAVMDFPFDDDYEDDAVEEEEGRVGGAAACSTSFSDSLAQLHQRRNIQMHYKIRRRFGSVGEVGAVDLDETFAVASDSDGLGSVPVQQPEYFCAATALPCPEGRRSVGVCQDPDEHNLLVGTVSAVCASERLLLDFFAETRKNGTLKNFEAAARLAEDWIEGTGARWGLKEVLCGRERLVAEMDRSRRWSARLGEVEEERQIGVVVAGLLIDELVAGLVTDMLL</sequence>
<feature type="compositionally biased region" description="Basic and acidic residues" evidence="1">
    <location>
        <begin position="206"/>
        <end position="215"/>
    </location>
</feature>
<dbReference type="AlphaFoldDB" id="A0A9R0UUL7"/>
<name>A0A9R0UUL7_TRITD</name>
<keyword evidence="3" id="KW-1185">Reference proteome</keyword>
<feature type="region of interest" description="Disordered" evidence="1">
    <location>
        <begin position="151"/>
        <end position="226"/>
    </location>
</feature>
<dbReference type="PANTHER" id="PTHR33623">
    <property type="entry name" value="OS04G0572500 PROTEIN"/>
    <property type="match status" value="1"/>
</dbReference>
<dbReference type="Gramene" id="TRITD1Av1G122870.2">
    <property type="protein sequence ID" value="TRITD1Av1G122870.2"/>
    <property type="gene ID" value="TRITD1Av1G122870"/>
</dbReference>
<feature type="compositionally biased region" description="Polar residues" evidence="1">
    <location>
        <begin position="1"/>
        <end position="11"/>
    </location>
</feature>
<gene>
    <name evidence="2" type="ORF">TRITD_1Av1G122870</name>
</gene>